<dbReference type="InterPro" id="IPR029052">
    <property type="entry name" value="Metallo-depent_PP-like"/>
</dbReference>
<reference evidence="3" key="2">
    <citation type="submission" date="2020-09" db="EMBL/GenBank/DDBJ databases">
        <authorList>
            <person name="Sun Q."/>
            <person name="Kim S."/>
        </authorList>
    </citation>
    <scope>NUCLEOTIDE SEQUENCE</scope>
    <source>
        <strain evidence="3">KCTC 32422</strain>
    </source>
</reference>
<dbReference type="Proteomes" id="UP000634139">
    <property type="component" value="Unassembled WGS sequence"/>
</dbReference>
<dbReference type="AlphaFoldDB" id="A0A918R8S9"/>
<evidence type="ECO:0000313" key="3">
    <source>
        <dbReference type="EMBL" id="GGZ87868.1"/>
    </source>
</evidence>
<reference evidence="3" key="1">
    <citation type="journal article" date="2014" name="Int. J. Syst. Evol. Microbiol.">
        <title>Complete genome sequence of Corynebacterium casei LMG S-19264T (=DSM 44701T), isolated from a smear-ripened cheese.</title>
        <authorList>
            <consortium name="US DOE Joint Genome Institute (JGI-PGF)"/>
            <person name="Walter F."/>
            <person name="Albersmeier A."/>
            <person name="Kalinowski J."/>
            <person name="Ruckert C."/>
        </authorList>
    </citation>
    <scope>NUCLEOTIDE SEQUENCE</scope>
    <source>
        <strain evidence="3">KCTC 32422</strain>
    </source>
</reference>
<dbReference type="SUPFAM" id="SSF56300">
    <property type="entry name" value="Metallo-dependent phosphatases"/>
    <property type="match status" value="1"/>
</dbReference>
<protein>
    <recommendedName>
        <fullName evidence="2">Capsule synthesis protein CapA domain-containing protein</fullName>
    </recommendedName>
</protein>
<comment type="similarity">
    <text evidence="1">Belongs to the CapA family.</text>
</comment>
<proteinExistence type="inferred from homology"/>
<dbReference type="PANTHER" id="PTHR33393:SF13">
    <property type="entry name" value="PGA BIOSYNTHESIS PROTEIN CAPA"/>
    <property type="match status" value="1"/>
</dbReference>
<evidence type="ECO:0000259" key="2">
    <source>
        <dbReference type="SMART" id="SM00854"/>
    </source>
</evidence>
<gene>
    <name evidence="3" type="ORF">GCM10011617_03300</name>
</gene>
<sequence length="388" mass="41792">MAAHHAYAGSGGERRMTHILLATGDLAMDRADYDESFVATRDLLGAADITFGQLETSFAERGERLPQVRHAVLARPDGAAALARAGFDVISMAGNHCMDWGAGAFFETRANLEAVGLAVVGAGATIVEARRPVLRTLGDGTRVAILAYSSILPHSTWADERRPGCAPMRAHTIYEQIEHDQPGTPARVHTYPHREDLAAMEADIRAAKAQVDVVIVSHHWGIHFVRAVIADYQRDVARAAIAAGADAILGGHAHILKGCEVIDGKPVFYSLCNFATDLRMDEAHAKSRSWNEIRVLAEEWEPDFEGLYNFPTAARLSIIARLEIAGGKLLRAGFLPLHIGRDAVPRLAVPGSAEHAAVVDYMTAVTGEAGLNARYRASADMVELEGVA</sequence>
<dbReference type="Gene3D" id="3.60.21.10">
    <property type="match status" value="1"/>
</dbReference>
<keyword evidence="4" id="KW-1185">Reference proteome</keyword>
<dbReference type="SMART" id="SM00854">
    <property type="entry name" value="PGA_cap"/>
    <property type="match status" value="1"/>
</dbReference>
<feature type="domain" description="Capsule synthesis protein CapA" evidence="2">
    <location>
        <begin position="19"/>
        <end position="278"/>
    </location>
</feature>
<accession>A0A918R8S9</accession>
<dbReference type="CDD" id="cd07381">
    <property type="entry name" value="MPP_CapA"/>
    <property type="match status" value="1"/>
</dbReference>
<dbReference type="PANTHER" id="PTHR33393">
    <property type="entry name" value="POLYGLUTAMINE SYNTHESIS ACCESSORY PROTEIN RV0574C-RELATED"/>
    <property type="match status" value="1"/>
</dbReference>
<name>A0A918R8S9_9SPHN</name>
<comment type="caution">
    <text evidence="3">The sequence shown here is derived from an EMBL/GenBank/DDBJ whole genome shotgun (WGS) entry which is preliminary data.</text>
</comment>
<dbReference type="InterPro" id="IPR019079">
    <property type="entry name" value="Capsule_synth_CapA"/>
</dbReference>
<dbReference type="Pfam" id="PF09587">
    <property type="entry name" value="PGA_cap"/>
    <property type="match status" value="1"/>
</dbReference>
<evidence type="ECO:0000256" key="1">
    <source>
        <dbReference type="ARBA" id="ARBA00005662"/>
    </source>
</evidence>
<evidence type="ECO:0000313" key="4">
    <source>
        <dbReference type="Proteomes" id="UP000634139"/>
    </source>
</evidence>
<organism evidence="3 4">
    <name type="scientific">Novosphingobium arvoryzae</name>
    <dbReference type="NCBI Taxonomy" id="1256514"/>
    <lineage>
        <taxon>Bacteria</taxon>
        <taxon>Pseudomonadati</taxon>
        <taxon>Pseudomonadota</taxon>
        <taxon>Alphaproteobacteria</taxon>
        <taxon>Sphingomonadales</taxon>
        <taxon>Sphingomonadaceae</taxon>
        <taxon>Novosphingobium</taxon>
    </lineage>
</organism>
<dbReference type="InterPro" id="IPR052169">
    <property type="entry name" value="CW_Biosynth-Accessory"/>
</dbReference>
<dbReference type="EMBL" id="BMZD01000001">
    <property type="protein sequence ID" value="GGZ87868.1"/>
    <property type="molecule type" value="Genomic_DNA"/>
</dbReference>